<dbReference type="PANTHER" id="PTHR32071:SF57">
    <property type="entry name" value="C4-DICARBOXYLATE TRANSPORT TRANSCRIPTIONAL REGULATORY PROTEIN DCTD"/>
    <property type="match status" value="1"/>
</dbReference>
<dbReference type="InterPro" id="IPR003593">
    <property type="entry name" value="AAA+_ATPase"/>
</dbReference>
<feature type="domain" description="PAC" evidence="8">
    <location>
        <begin position="85"/>
        <end position="137"/>
    </location>
</feature>
<dbReference type="PROSITE" id="PS00676">
    <property type="entry name" value="SIGMA54_INTERACT_2"/>
    <property type="match status" value="1"/>
</dbReference>
<name>A0A5Q4VC12_9BACT</name>
<dbReference type="SMART" id="SM00091">
    <property type="entry name" value="PAS"/>
    <property type="match status" value="1"/>
</dbReference>
<dbReference type="GO" id="GO:0005524">
    <property type="term" value="F:ATP binding"/>
    <property type="evidence" value="ECO:0007669"/>
    <property type="project" value="UniProtKB-KW"/>
</dbReference>
<dbReference type="Pfam" id="PF00158">
    <property type="entry name" value="Sigma54_activat"/>
    <property type="match status" value="1"/>
</dbReference>
<dbReference type="PRINTS" id="PR01590">
    <property type="entry name" value="HTHFIS"/>
</dbReference>
<keyword evidence="10" id="KW-1185">Reference proteome</keyword>
<dbReference type="PROSITE" id="PS50113">
    <property type="entry name" value="PAC"/>
    <property type="match status" value="1"/>
</dbReference>
<sequence length="449" mass="50186">MSHLSMDDVLYSKENLSRVLDNLDTGIVAHDTERRIFVFNREAERMTGFLRDEVIGKDCHEVFGAPLCGSRCSFCDGSSFEGDHKAYPLNLVSRSGEVLQVEMSVTAMKRSDGSLWGVMAAMRDVTDLFNLRLRAEDMGRFSGIIGNDPKMLQIFQQIRDVSQYDFPVHITGDTGTGKELVAAAIHNESPRSAKPFVPINCGALPEGLIESELFGHVKGSFTGAVRDKKGRFELADGGTVFLDEVAELSKYMQVKLLRFLQEGTFERVGGEQTLQVNTRIVSATNRDLKKEVAKGDFRDDLYYRLNVVPIKLPPLKERRNDIALLAHHFMEEAARQYPHTSPRISREALGMFMDYSWPGNVRELQNAVRFAIVKSGGGEIGPVDLPHEIRGEVELKSRRGPARKLEPDTVAQVLLRTDGNKAKAAKLLGVGRATLYRFLRDYPDLYTGS</sequence>
<dbReference type="AlphaFoldDB" id="A0A5Q4VC12"/>
<evidence type="ECO:0000313" key="10">
    <source>
        <dbReference type="Proteomes" id="UP000321899"/>
    </source>
</evidence>
<dbReference type="GO" id="GO:0006355">
    <property type="term" value="P:regulation of DNA-templated transcription"/>
    <property type="evidence" value="ECO:0007669"/>
    <property type="project" value="InterPro"/>
</dbReference>
<evidence type="ECO:0000256" key="3">
    <source>
        <dbReference type="ARBA" id="ARBA00023015"/>
    </source>
</evidence>
<dbReference type="SUPFAM" id="SSF46689">
    <property type="entry name" value="Homeodomain-like"/>
    <property type="match status" value="1"/>
</dbReference>
<gene>
    <name evidence="9" type="ORF">FIM25_05805</name>
</gene>
<protein>
    <submittedName>
        <fullName evidence="9">PAS domain-containing protein</fullName>
    </submittedName>
</protein>
<evidence type="ECO:0000256" key="5">
    <source>
        <dbReference type="ARBA" id="ARBA00023163"/>
    </source>
</evidence>
<dbReference type="Gene3D" id="1.10.10.60">
    <property type="entry name" value="Homeodomain-like"/>
    <property type="match status" value="1"/>
</dbReference>
<dbReference type="CDD" id="cd00130">
    <property type="entry name" value="PAS"/>
    <property type="match status" value="1"/>
</dbReference>
<dbReference type="InterPro" id="IPR035965">
    <property type="entry name" value="PAS-like_dom_sf"/>
</dbReference>
<comment type="caution">
    <text evidence="9">The sequence shown here is derived from an EMBL/GenBank/DDBJ whole genome shotgun (WGS) entry which is preliminary data.</text>
</comment>
<dbReference type="Proteomes" id="UP000321899">
    <property type="component" value="Unassembled WGS sequence"/>
</dbReference>
<dbReference type="InterPro" id="IPR025944">
    <property type="entry name" value="Sigma_54_int_dom_CS"/>
</dbReference>
<dbReference type="CDD" id="cd00009">
    <property type="entry name" value="AAA"/>
    <property type="match status" value="1"/>
</dbReference>
<evidence type="ECO:0000259" key="8">
    <source>
        <dbReference type="PROSITE" id="PS50113"/>
    </source>
</evidence>
<dbReference type="GO" id="GO:0043565">
    <property type="term" value="F:sequence-specific DNA binding"/>
    <property type="evidence" value="ECO:0007669"/>
    <property type="project" value="InterPro"/>
</dbReference>
<dbReference type="PROSITE" id="PS50045">
    <property type="entry name" value="SIGMA54_INTERACT_4"/>
    <property type="match status" value="1"/>
</dbReference>
<dbReference type="InterPro" id="IPR025943">
    <property type="entry name" value="Sigma_54_int_dom_ATP-bd_2"/>
</dbReference>
<dbReference type="PANTHER" id="PTHR32071">
    <property type="entry name" value="TRANSCRIPTIONAL REGULATORY PROTEIN"/>
    <property type="match status" value="1"/>
</dbReference>
<dbReference type="Pfam" id="PF02954">
    <property type="entry name" value="HTH_8"/>
    <property type="match status" value="1"/>
</dbReference>
<feature type="domain" description="PAS" evidence="7">
    <location>
        <begin position="12"/>
        <end position="57"/>
    </location>
</feature>
<keyword evidence="1" id="KW-0547">Nucleotide-binding</keyword>
<evidence type="ECO:0000259" key="7">
    <source>
        <dbReference type="PROSITE" id="PS50112"/>
    </source>
</evidence>
<dbReference type="InterPro" id="IPR002197">
    <property type="entry name" value="HTH_Fis"/>
</dbReference>
<dbReference type="Pfam" id="PF13426">
    <property type="entry name" value="PAS_9"/>
    <property type="match status" value="1"/>
</dbReference>
<dbReference type="FunFam" id="3.40.50.300:FF:000006">
    <property type="entry name" value="DNA-binding transcriptional regulator NtrC"/>
    <property type="match status" value="1"/>
</dbReference>
<evidence type="ECO:0000256" key="2">
    <source>
        <dbReference type="ARBA" id="ARBA00022840"/>
    </source>
</evidence>
<dbReference type="SUPFAM" id="SSF52540">
    <property type="entry name" value="P-loop containing nucleoside triphosphate hydrolases"/>
    <property type="match status" value="1"/>
</dbReference>
<evidence type="ECO:0000256" key="4">
    <source>
        <dbReference type="ARBA" id="ARBA00023125"/>
    </source>
</evidence>
<evidence type="ECO:0000256" key="1">
    <source>
        <dbReference type="ARBA" id="ARBA00022741"/>
    </source>
</evidence>
<dbReference type="EMBL" id="VDMB01000005">
    <property type="protein sequence ID" value="TYT75219.1"/>
    <property type="molecule type" value="Genomic_DNA"/>
</dbReference>
<dbReference type="InterPro" id="IPR000014">
    <property type="entry name" value="PAS"/>
</dbReference>
<reference evidence="9 10" key="1">
    <citation type="submission" date="2019-06" db="EMBL/GenBank/DDBJ databases">
        <title>Desulfobotulus mexicanus sp. nov., a novel sulfate-reducing bacterium isolated from the sediment of an alkaline crater lake in Mexico.</title>
        <authorList>
            <person name="Hirschler-Rea A."/>
        </authorList>
    </citation>
    <scope>NUCLEOTIDE SEQUENCE [LARGE SCALE GENOMIC DNA]</scope>
    <source>
        <strain evidence="9 10">PAR22N</strain>
    </source>
</reference>
<keyword evidence="5" id="KW-0804">Transcription</keyword>
<dbReference type="Gene3D" id="1.10.8.60">
    <property type="match status" value="1"/>
</dbReference>
<evidence type="ECO:0000313" key="9">
    <source>
        <dbReference type="EMBL" id="TYT75219.1"/>
    </source>
</evidence>
<dbReference type="SUPFAM" id="SSF55785">
    <property type="entry name" value="PYP-like sensor domain (PAS domain)"/>
    <property type="match status" value="1"/>
</dbReference>
<dbReference type="PROSITE" id="PS50112">
    <property type="entry name" value="PAS"/>
    <property type="match status" value="1"/>
</dbReference>
<feature type="domain" description="Sigma-54 factor interaction" evidence="6">
    <location>
        <begin position="144"/>
        <end position="373"/>
    </location>
</feature>
<dbReference type="InterPro" id="IPR002078">
    <property type="entry name" value="Sigma_54_int"/>
</dbReference>
<keyword evidence="3" id="KW-0805">Transcription regulation</keyword>
<accession>A0A5Q4VC12</accession>
<dbReference type="SMART" id="SM00382">
    <property type="entry name" value="AAA"/>
    <property type="match status" value="1"/>
</dbReference>
<dbReference type="NCBIfam" id="TIGR00229">
    <property type="entry name" value="sensory_box"/>
    <property type="match status" value="1"/>
</dbReference>
<keyword evidence="4" id="KW-0238">DNA-binding</keyword>
<dbReference type="PROSITE" id="PS00688">
    <property type="entry name" value="SIGMA54_INTERACT_3"/>
    <property type="match status" value="1"/>
</dbReference>
<proteinExistence type="predicted"/>
<dbReference type="InterPro" id="IPR027417">
    <property type="entry name" value="P-loop_NTPase"/>
</dbReference>
<dbReference type="OrthoDB" id="5413348at2"/>
<dbReference type="InterPro" id="IPR000700">
    <property type="entry name" value="PAS-assoc_C"/>
</dbReference>
<dbReference type="Pfam" id="PF25601">
    <property type="entry name" value="AAA_lid_14"/>
    <property type="match status" value="1"/>
</dbReference>
<organism evidence="9 10">
    <name type="scientific">Desulfobotulus mexicanus</name>
    <dbReference type="NCBI Taxonomy" id="2586642"/>
    <lineage>
        <taxon>Bacteria</taxon>
        <taxon>Pseudomonadati</taxon>
        <taxon>Thermodesulfobacteriota</taxon>
        <taxon>Desulfobacteria</taxon>
        <taxon>Desulfobacterales</taxon>
        <taxon>Desulfobacteraceae</taxon>
        <taxon>Desulfobotulus</taxon>
    </lineage>
</organism>
<dbReference type="InterPro" id="IPR009057">
    <property type="entry name" value="Homeodomain-like_sf"/>
</dbReference>
<dbReference type="InterPro" id="IPR058031">
    <property type="entry name" value="AAA_lid_NorR"/>
</dbReference>
<keyword evidence="2" id="KW-0067">ATP-binding</keyword>
<dbReference type="Gene3D" id="3.30.450.20">
    <property type="entry name" value="PAS domain"/>
    <property type="match status" value="1"/>
</dbReference>
<evidence type="ECO:0000259" key="6">
    <source>
        <dbReference type="PROSITE" id="PS50045"/>
    </source>
</evidence>
<dbReference type="Gene3D" id="3.40.50.300">
    <property type="entry name" value="P-loop containing nucleotide triphosphate hydrolases"/>
    <property type="match status" value="1"/>
</dbReference>